<name>A0A1G9IF00_9BACT</name>
<proteinExistence type="predicted"/>
<dbReference type="Gene3D" id="3.40.50.300">
    <property type="entry name" value="P-loop containing nucleotide triphosphate hydrolases"/>
    <property type="match status" value="1"/>
</dbReference>
<reference evidence="2 3" key="1">
    <citation type="submission" date="2016-10" db="EMBL/GenBank/DDBJ databases">
        <authorList>
            <person name="de Groot N.N."/>
        </authorList>
    </citation>
    <scope>NUCLEOTIDE SEQUENCE [LARGE SCALE GENOMIC DNA]</scope>
    <source>
        <strain evidence="2 3">DSM 21668</strain>
    </source>
</reference>
<sequence length="189" mass="20840">MVTRIILTGGPGAGKTTLLETLAGLGYACSEEVSRRLIREEVAVKSDCLPWKNLACFAGKCLGEMEKDHHRATGLTFFDRGIPDIVAYLVAGGQPVAAACREALARCEYHPEVWIAPPWEAIYQQDDERWQTFPEAVRLYEHISETYLSLGFRLRELPLSSPEERAGIILQALGITAIPAAGSRNRPDS</sequence>
<dbReference type="SUPFAM" id="SSF52540">
    <property type="entry name" value="P-loop containing nucleoside triphosphate hydrolases"/>
    <property type="match status" value="1"/>
</dbReference>
<evidence type="ECO:0000313" key="2">
    <source>
        <dbReference type="EMBL" id="SDL23789.1"/>
    </source>
</evidence>
<organism evidence="2 3">
    <name type="scientific">Siphonobacter aquaeclarae</name>
    <dbReference type="NCBI Taxonomy" id="563176"/>
    <lineage>
        <taxon>Bacteria</taxon>
        <taxon>Pseudomonadati</taxon>
        <taxon>Bacteroidota</taxon>
        <taxon>Cytophagia</taxon>
        <taxon>Cytophagales</taxon>
        <taxon>Cytophagaceae</taxon>
        <taxon>Siphonobacter</taxon>
    </lineage>
</organism>
<feature type="domain" description="NadR/Ttd14 AAA" evidence="1">
    <location>
        <begin position="4"/>
        <end position="165"/>
    </location>
</feature>
<protein>
    <submittedName>
        <fullName evidence="2">Predicted ATPase</fullName>
    </submittedName>
</protein>
<dbReference type="AlphaFoldDB" id="A0A1G9IF00"/>
<accession>A0A1G9IF00</accession>
<dbReference type="RefSeq" id="WP_218126572.1">
    <property type="nucleotide sequence ID" value="NZ_FNGS01000001.1"/>
</dbReference>
<evidence type="ECO:0000259" key="1">
    <source>
        <dbReference type="Pfam" id="PF13521"/>
    </source>
</evidence>
<dbReference type="InterPro" id="IPR027417">
    <property type="entry name" value="P-loop_NTPase"/>
</dbReference>
<keyword evidence="3" id="KW-1185">Reference proteome</keyword>
<dbReference type="Pfam" id="PF13521">
    <property type="entry name" value="AAA_28"/>
    <property type="match status" value="1"/>
</dbReference>
<dbReference type="InterPro" id="IPR038727">
    <property type="entry name" value="NadR/Ttd14_AAA_dom"/>
</dbReference>
<gene>
    <name evidence="2" type="ORF">SAMN04488090_0454</name>
</gene>
<dbReference type="Proteomes" id="UP000198901">
    <property type="component" value="Unassembled WGS sequence"/>
</dbReference>
<dbReference type="EMBL" id="FNGS01000001">
    <property type="protein sequence ID" value="SDL23789.1"/>
    <property type="molecule type" value="Genomic_DNA"/>
</dbReference>
<evidence type="ECO:0000313" key="3">
    <source>
        <dbReference type="Proteomes" id="UP000198901"/>
    </source>
</evidence>
<dbReference type="STRING" id="563176.SAMN04488090_0454"/>